<evidence type="ECO:0000313" key="1">
    <source>
        <dbReference type="EMBL" id="KAF5777405.1"/>
    </source>
</evidence>
<dbReference type="AlphaFoldDB" id="A0A9K3HFJ7"/>
<proteinExistence type="predicted"/>
<comment type="caution">
    <text evidence="1">The sequence shown here is derived from an EMBL/GenBank/DDBJ whole genome shotgun (WGS) entry which is preliminary data.</text>
</comment>
<evidence type="ECO:0000313" key="2">
    <source>
        <dbReference type="Proteomes" id="UP000215914"/>
    </source>
</evidence>
<sequence length="76" mass="8827">MVYLKSSSPSSVAFNHHRCRRKIANVTTVVNVNQGRLHLRTYRLTRCNNRPKWGVSRTPCLAFSRFFSISSGLCRW</sequence>
<protein>
    <submittedName>
        <fullName evidence="1">Uncharacterized protein</fullName>
    </submittedName>
</protein>
<dbReference type="EMBL" id="MNCJ02000327">
    <property type="protein sequence ID" value="KAF5777405.1"/>
    <property type="molecule type" value="Genomic_DNA"/>
</dbReference>
<reference evidence="1" key="2">
    <citation type="submission" date="2020-06" db="EMBL/GenBank/DDBJ databases">
        <title>Helianthus annuus Genome sequencing and assembly Release 2.</title>
        <authorList>
            <person name="Gouzy J."/>
            <person name="Langlade N."/>
            <person name="Munos S."/>
        </authorList>
    </citation>
    <scope>NUCLEOTIDE SEQUENCE</scope>
    <source>
        <tissue evidence="1">Leaves</tissue>
    </source>
</reference>
<accession>A0A9K3HFJ7</accession>
<dbReference type="Gramene" id="mRNA:HanXRQr2_Chr12g0535211">
    <property type="protein sequence ID" value="CDS:HanXRQr2_Chr12g0535211.1"/>
    <property type="gene ID" value="HanXRQr2_Chr12g0535211"/>
</dbReference>
<keyword evidence="2" id="KW-1185">Reference proteome</keyword>
<reference evidence="1" key="1">
    <citation type="journal article" date="2017" name="Nature">
        <title>The sunflower genome provides insights into oil metabolism, flowering and Asterid evolution.</title>
        <authorList>
            <person name="Badouin H."/>
            <person name="Gouzy J."/>
            <person name="Grassa C.J."/>
            <person name="Murat F."/>
            <person name="Staton S.E."/>
            <person name="Cottret L."/>
            <person name="Lelandais-Briere C."/>
            <person name="Owens G.L."/>
            <person name="Carrere S."/>
            <person name="Mayjonade B."/>
            <person name="Legrand L."/>
            <person name="Gill N."/>
            <person name="Kane N.C."/>
            <person name="Bowers J.E."/>
            <person name="Hubner S."/>
            <person name="Bellec A."/>
            <person name="Berard A."/>
            <person name="Berges H."/>
            <person name="Blanchet N."/>
            <person name="Boniface M.C."/>
            <person name="Brunel D."/>
            <person name="Catrice O."/>
            <person name="Chaidir N."/>
            <person name="Claudel C."/>
            <person name="Donnadieu C."/>
            <person name="Faraut T."/>
            <person name="Fievet G."/>
            <person name="Helmstetter N."/>
            <person name="King M."/>
            <person name="Knapp S.J."/>
            <person name="Lai Z."/>
            <person name="Le Paslier M.C."/>
            <person name="Lippi Y."/>
            <person name="Lorenzon L."/>
            <person name="Mandel J.R."/>
            <person name="Marage G."/>
            <person name="Marchand G."/>
            <person name="Marquand E."/>
            <person name="Bret-Mestries E."/>
            <person name="Morien E."/>
            <person name="Nambeesan S."/>
            <person name="Nguyen T."/>
            <person name="Pegot-Espagnet P."/>
            <person name="Pouilly N."/>
            <person name="Raftis F."/>
            <person name="Sallet E."/>
            <person name="Schiex T."/>
            <person name="Thomas J."/>
            <person name="Vandecasteele C."/>
            <person name="Vares D."/>
            <person name="Vear F."/>
            <person name="Vautrin S."/>
            <person name="Crespi M."/>
            <person name="Mangin B."/>
            <person name="Burke J.M."/>
            <person name="Salse J."/>
            <person name="Munos S."/>
            <person name="Vincourt P."/>
            <person name="Rieseberg L.H."/>
            <person name="Langlade N.B."/>
        </authorList>
    </citation>
    <scope>NUCLEOTIDE SEQUENCE</scope>
    <source>
        <tissue evidence="1">Leaves</tissue>
    </source>
</reference>
<gene>
    <name evidence="1" type="ORF">HanXRQr2_Chr12g0535211</name>
</gene>
<name>A0A9K3HFJ7_HELAN</name>
<dbReference type="Proteomes" id="UP000215914">
    <property type="component" value="Unassembled WGS sequence"/>
</dbReference>
<organism evidence="1 2">
    <name type="scientific">Helianthus annuus</name>
    <name type="common">Common sunflower</name>
    <dbReference type="NCBI Taxonomy" id="4232"/>
    <lineage>
        <taxon>Eukaryota</taxon>
        <taxon>Viridiplantae</taxon>
        <taxon>Streptophyta</taxon>
        <taxon>Embryophyta</taxon>
        <taxon>Tracheophyta</taxon>
        <taxon>Spermatophyta</taxon>
        <taxon>Magnoliopsida</taxon>
        <taxon>eudicotyledons</taxon>
        <taxon>Gunneridae</taxon>
        <taxon>Pentapetalae</taxon>
        <taxon>asterids</taxon>
        <taxon>campanulids</taxon>
        <taxon>Asterales</taxon>
        <taxon>Asteraceae</taxon>
        <taxon>Asteroideae</taxon>
        <taxon>Heliantheae alliance</taxon>
        <taxon>Heliantheae</taxon>
        <taxon>Helianthus</taxon>
    </lineage>
</organism>